<accession>A0A9N8KZN8</accession>
<name>A0A9N8KZN8_CHRIL</name>
<reference evidence="1" key="1">
    <citation type="submission" date="2021-12" db="EMBL/GenBank/DDBJ databases">
        <authorList>
            <person name="King R."/>
        </authorList>
    </citation>
    <scope>NUCLEOTIDE SEQUENCE</scope>
</reference>
<evidence type="ECO:0000313" key="1">
    <source>
        <dbReference type="EMBL" id="CAD0204629.1"/>
    </source>
</evidence>
<dbReference type="OrthoDB" id="10562397at2759"/>
<dbReference type="Proteomes" id="UP001154114">
    <property type="component" value="Chromosome 22"/>
</dbReference>
<proteinExistence type="predicted"/>
<dbReference type="AlphaFoldDB" id="A0A9N8KZN8"/>
<keyword evidence="2" id="KW-1185">Reference proteome</keyword>
<evidence type="ECO:0000313" key="2">
    <source>
        <dbReference type="Proteomes" id="UP001154114"/>
    </source>
</evidence>
<organism evidence="1 2">
    <name type="scientific">Chrysodeixis includens</name>
    <name type="common">Soybean looper</name>
    <name type="synonym">Pseudoplusia includens</name>
    <dbReference type="NCBI Taxonomy" id="689277"/>
    <lineage>
        <taxon>Eukaryota</taxon>
        <taxon>Metazoa</taxon>
        <taxon>Ecdysozoa</taxon>
        <taxon>Arthropoda</taxon>
        <taxon>Hexapoda</taxon>
        <taxon>Insecta</taxon>
        <taxon>Pterygota</taxon>
        <taxon>Neoptera</taxon>
        <taxon>Endopterygota</taxon>
        <taxon>Lepidoptera</taxon>
        <taxon>Glossata</taxon>
        <taxon>Ditrysia</taxon>
        <taxon>Noctuoidea</taxon>
        <taxon>Noctuidae</taxon>
        <taxon>Plusiinae</taxon>
        <taxon>Chrysodeixis</taxon>
    </lineage>
</organism>
<sequence>MPYCLFSSMFCRSSVSTNRVLASISELIFPNTKPSTAFLMPNLACVTPSSLRFSLVCSSPTASCTHTRPVSLRYWHAPASHTAHTSKHSDTRPSPLASLCYVKLNIMLTSN</sequence>
<protein>
    <submittedName>
        <fullName evidence="1">Uncharacterized protein</fullName>
    </submittedName>
</protein>
<dbReference type="EMBL" id="LR824025">
    <property type="protein sequence ID" value="CAD0204629.1"/>
    <property type="molecule type" value="Genomic_DNA"/>
</dbReference>
<gene>
    <name evidence="1" type="ORF">CINC_LOCUS6936</name>
</gene>